<dbReference type="AlphaFoldDB" id="A0A7C9RUK2"/>
<gene>
    <name evidence="1" type="ORF">G7043_30020</name>
</gene>
<proteinExistence type="predicted"/>
<protein>
    <submittedName>
        <fullName evidence="1">Uncharacterized protein</fullName>
    </submittedName>
</protein>
<evidence type="ECO:0000313" key="1">
    <source>
        <dbReference type="EMBL" id="NGY63164.1"/>
    </source>
</evidence>
<keyword evidence="2" id="KW-1185">Reference proteome</keyword>
<comment type="caution">
    <text evidence="1">The sequence shown here is derived from an EMBL/GenBank/DDBJ whole genome shotgun (WGS) entry which is preliminary data.</text>
</comment>
<sequence length="339" mass="36660">MTAYLTHVADVPFPLGRPENLPTRRAELVRYRGIAAAGSAALNHESAEELLESVRATRSRLAVPVGAEISGDPAESEANRDNDLAFGIVRTDGDAGALLVNAALAALAGVLDLAVRRGVGVPHSSWTDLVAGFRTLFDWFAGVERGAANVPPVTTRQAPEPLDALRRWVRGHHVFMVFAEACAVAHACVRTCAEDDDLEGARTAATAATRLMIASRAALQFAGDVDQLEYREEIRPTLMPPIAPPKMSGLHWRDHEALVDQMAAARDGWAWLAARDPQPLHDFRVALDETYLAHQGVCEHFVGPDSPSLLATARSSRPAVGVLRQFQTLRAELLPEEAR</sequence>
<name>A0A7C9RUK2_9PSEU</name>
<accession>A0A7C9RUK2</accession>
<reference evidence="1 2" key="1">
    <citation type="submission" date="2020-03" db="EMBL/GenBank/DDBJ databases">
        <title>Isolation and identification of active actinomycetes.</title>
        <authorList>
            <person name="Sun X."/>
        </authorList>
    </citation>
    <scope>NUCLEOTIDE SEQUENCE [LARGE SCALE GENOMIC DNA]</scope>
    <source>
        <strain evidence="1 2">NEAU-D13</strain>
    </source>
</reference>
<organism evidence="1 2">
    <name type="scientific">Lentzea alba</name>
    <dbReference type="NCBI Taxonomy" id="2714351"/>
    <lineage>
        <taxon>Bacteria</taxon>
        <taxon>Bacillati</taxon>
        <taxon>Actinomycetota</taxon>
        <taxon>Actinomycetes</taxon>
        <taxon>Pseudonocardiales</taxon>
        <taxon>Pseudonocardiaceae</taxon>
        <taxon>Lentzea</taxon>
    </lineage>
</organism>
<dbReference type="RefSeq" id="WP_166051301.1">
    <property type="nucleotide sequence ID" value="NZ_JAAMPJ010000009.1"/>
</dbReference>
<dbReference type="Proteomes" id="UP000481360">
    <property type="component" value="Unassembled WGS sequence"/>
</dbReference>
<evidence type="ECO:0000313" key="2">
    <source>
        <dbReference type="Proteomes" id="UP000481360"/>
    </source>
</evidence>
<dbReference type="EMBL" id="JAAMPJ010000009">
    <property type="protein sequence ID" value="NGY63164.1"/>
    <property type="molecule type" value="Genomic_DNA"/>
</dbReference>